<feature type="transmembrane region" description="Helical" evidence="1">
    <location>
        <begin position="35"/>
        <end position="56"/>
    </location>
</feature>
<proteinExistence type="predicted"/>
<dbReference type="RefSeq" id="WP_092361622.1">
    <property type="nucleotide sequence ID" value="NZ_FOIM01000005.1"/>
</dbReference>
<keyword evidence="1" id="KW-1133">Transmembrane helix</keyword>
<dbReference type="Pfam" id="PF19629">
    <property type="entry name" value="DUF6133"/>
    <property type="match status" value="1"/>
</dbReference>
<evidence type="ECO:0000313" key="3">
    <source>
        <dbReference type="Proteomes" id="UP000198508"/>
    </source>
</evidence>
<gene>
    <name evidence="2" type="ORF">SAMN05216313_10551</name>
</gene>
<sequence length="76" mass="8494">MGEKMEHVKHAAEQKMWKVRAVLVDRSGENFIDSAIKILMAVVIGALLLAGLYALFSENVLPTLSRRITEMFNYAG</sequence>
<dbReference type="STRING" id="460384.SAMN05216313_10551"/>
<evidence type="ECO:0000313" key="2">
    <source>
        <dbReference type="EMBL" id="SET35744.1"/>
    </source>
</evidence>
<accession>A0A1I0DT25</accession>
<organism evidence="2 3">
    <name type="scientific">Enterocloster lavalensis</name>
    <dbReference type="NCBI Taxonomy" id="460384"/>
    <lineage>
        <taxon>Bacteria</taxon>
        <taxon>Bacillati</taxon>
        <taxon>Bacillota</taxon>
        <taxon>Clostridia</taxon>
        <taxon>Lachnospirales</taxon>
        <taxon>Lachnospiraceae</taxon>
        <taxon>Enterocloster</taxon>
    </lineage>
</organism>
<dbReference type="InterPro" id="IPR045765">
    <property type="entry name" value="DUF6133"/>
</dbReference>
<dbReference type="AlphaFoldDB" id="A0A1I0DT25"/>
<name>A0A1I0DT25_9FIRM</name>
<dbReference type="EMBL" id="FOIM01000005">
    <property type="protein sequence ID" value="SET35744.1"/>
    <property type="molecule type" value="Genomic_DNA"/>
</dbReference>
<dbReference type="Proteomes" id="UP000198508">
    <property type="component" value="Unassembled WGS sequence"/>
</dbReference>
<keyword evidence="3" id="KW-1185">Reference proteome</keyword>
<evidence type="ECO:0000256" key="1">
    <source>
        <dbReference type="SAM" id="Phobius"/>
    </source>
</evidence>
<reference evidence="3" key="1">
    <citation type="submission" date="2016-10" db="EMBL/GenBank/DDBJ databases">
        <authorList>
            <person name="Varghese N."/>
            <person name="Submissions S."/>
        </authorList>
    </citation>
    <scope>NUCLEOTIDE SEQUENCE [LARGE SCALE GENOMIC DNA]</scope>
    <source>
        <strain evidence="3">NLAE-zl-G277</strain>
    </source>
</reference>
<protein>
    <submittedName>
        <fullName evidence="2">Uncharacterized protein</fullName>
    </submittedName>
</protein>
<keyword evidence="1" id="KW-0472">Membrane</keyword>
<keyword evidence="1" id="KW-0812">Transmembrane</keyword>